<evidence type="ECO:0000313" key="4">
    <source>
        <dbReference type="Proteomes" id="UP000306740"/>
    </source>
</evidence>
<accession>A0A5C4MFH8</accession>
<proteinExistence type="inferred from homology"/>
<dbReference type="InterPro" id="IPR029021">
    <property type="entry name" value="Prot-tyrosine_phosphatase-like"/>
</dbReference>
<sequence>MTSPATHPGAPIPLATLPNLRSLGGWVTRDGRRVRDGVLFRSTDLSRVAGEDLETLLGLGIRTVVDLRTEPERAQRPDVALPGVQQVTLDVLADDTDATPADMVTLLEQPARVQAVLGNGQAEALLSQAYRQLVALPSARDAYRTFFSDLLQPERGPVLFHCTTGKDRTGWAAATTLLMLGVPEEDVMREYLLTNDQLLPSLQPVFDEFSAHGGDPDLLRPLLGVRESYLETSLDQARTQYGDLGSYFATGLGMDRDRQAALRDLLTVP</sequence>
<dbReference type="GO" id="GO:0004721">
    <property type="term" value="F:phosphoprotein phosphatase activity"/>
    <property type="evidence" value="ECO:0007669"/>
    <property type="project" value="InterPro"/>
</dbReference>
<comment type="caution">
    <text evidence="2">The sequence shown here is derived from an EMBL/GenBank/DDBJ whole genome shotgun (WGS) entry which is preliminary data.</text>
</comment>
<evidence type="ECO:0000313" key="2">
    <source>
        <dbReference type="EMBL" id="TNC42566.1"/>
    </source>
</evidence>
<protein>
    <submittedName>
        <fullName evidence="2">Tyrosine-protein phosphatase</fullName>
    </submittedName>
</protein>
<dbReference type="InterPro" id="IPR026893">
    <property type="entry name" value="Tyr/Ser_Pase_IphP-type"/>
</dbReference>
<dbReference type="AlphaFoldDB" id="A0A5C4MFH8"/>
<reference evidence="2 4" key="1">
    <citation type="submission" date="2019-05" db="EMBL/GenBank/DDBJ databases">
        <title>Mumia sp. nov., isolated from the intestinal contents of plateau pika (Ochotona curzoniae) in the Qinghai-Tibet plateau of China.</title>
        <authorList>
            <person name="Tian Z."/>
        </authorList>
    </citation>
    <scope>NUCLEOTIDE SEQUENCE [LARGE SCALE GENOMIC DNA]</scope>
    <source>
        <strain evidence="4">527</strain>
        <strain evidence="2">Z527</strain>
    </source>
</reference>
<dbReference type="Proteomes" id="UP000306740">
    <property type="component" value="Unassembled WGS sequence"/>
</dbReference>
<dbReference type="PANTHER" id="PTHR31126:SF1">
    <property type="entry name" value="TYROSINE SPECIFIC PROTEIN PHOSPHATASES DOMAIN-CONTAINING PROTEIN"/>
    <property type="match status" value="1"/>
</dbReference>
<dbReference type="OrthoDB" id="1188001at2"/>
<dbReference type="Pfam" id="PF13350">
    <property type="entry name" value="Y_phosphatase3"/>
    <property type="match status" value="1"/>
</dbReference>
<dbReference type="SUPFAM" id="SSF52799">
    <property type="entry name" value="(Phosphotyrosine protein) phosphatases II"/>
    <property type="match status" value="1"/>
</dbReference>
<dbReference type="PROSITE" id="PS00383">
    <property type="entry name" value="TYR_PHOSPHATASE_1"/>
    <property type="match status" value="1"/>
</dbReference>
<evidence type="ECO:0000313" key="3">
    <source>
        <dbReference type="EMBL" id="TNC43065.1"/>
    </source>
</evidence>
<dbReference type="RefSeq" id="WP_139087250.1">
    <property type="nucleotide sequence ID" value="NZ_VDFR01000089.1"/>
</dbReference>
<dbReference type="EMBL" id="VDFR01000093">
    <property type="protein sequence ID" value="TNC42566.1"/>
    <property type="molecule type" value="Genomic_DNA"/>
</dbReference>
<dbReference type="InterPro" id="IPR016130">
    <property type="entry name" value="Tyr_Pase_AS"/>
</dbReference>
<gene>
    <name evidence="3" type="ORF">FHE65_19565</name>
    <name evidence="2" type="ORF">FHE65_20730</name>
</gene>
<name>A0A5C4MFH8_9ACTN</name>
<dbReference type="EMBL" id="VDFR01000089">
    <property type="protein sequence ID" value="TNC43065.1"/>
    <property type="molecule type" value="Genomic_DNA"/>
</dbReference>
<dbReference type="Gene3D" id="3.90.190.10">
    <property type="entry name" value="Protein tyrosine phosphatase superfamily"/>
    <property type="match status" value="1"/>
</dbReference>
<comment type="similarity">
    <text evidence="1">Belongs to the protein-tyrosine phosphatase family.</text>
</comment>
<organism evidence="2 4">
    <name type="scientific">Mumia zhuanghuii</name>
    <dbReference type="NCBI Taxonomy" id="2585211"/>
    <lineage>
        <taxon>Bacteria</taxon>
        <taxon>Bacillati</taxon>
        <taxon>Actinomycetota</taxon>
        <taxon>Actinomycetes</taxon>
        <taxon>Propionibacteriales</taxon>
        <taxon>Nocardioidaceae</taxon>
        <taxon>Mumia</taxon>
    </lineage>
</organism>
<dbReference type="PANTHER" id="PTHR31126">
    <property type="entry name" value="TYROSINE-PROTEIN PHOSPHATASE"/>
    <property type="match status" value="1"/>
</dbReference>
<evidence type="ECO:0000256" key="1">
    <source>
        <dbReference type="ARBA" id="ARBA00009580"/>
    </source>
</evidence>